<dbReference type="OrthoDB" id="9801646at2"/>
<gene>
    <name evidence="2" type="ORF">CLV25_108144</name>
</gene>
<dbReference type="Proteomes" id="UP000294830">
    <property type="component" value="Unassembled WGS sequence"/>
</dbReference>
<reference evidence="2 3" key="1">
    <citation type="submission" date="2019-03" db="EMBL/GenBank/DDBJ databases">
        <title>Genomic Encyclopedia of Archaeal and Bacterial Type Strains, Phase II (KMG-II): from individual species to whole genera.</title>
        <authorList>
            <person name="Goeker M."/>
        </authorList>
    </citation>
    <scope>NUCLEOTIDE SEQUENCE [LARGE SCALE GENOMIC DNA]</scope>
    <source>
        <strain evidence="2 3">RL-C</strain>
    </source>
</reference>
<organism evidence="2 3">
    <name type="scientific">Acetobacteroides hydrogenigenes</name>
    <dbReference type="NCBI Taxonomy" id="979970"/>
    <lineage>
        <taxon>Bacteria</taxon>
        <taxon>Pseudomonadati</taxon>
        <taxon>Bacteroidota</taxon>
        <taxon>Bacteroidia</taxon>
        <taxon>Bacteroidales</taxon>
        <taxon>Rikenellaceae</taxon>
        <taxon>Acetobacteroides</taxon>
    </lineage>
</organism>
<accession>A0A4R2EEN4</accession>
<proteinExistence type="predicted"/>
<feature type="domain" description="Carbohydrate-binding" evidence="1">
    <location>
        <begin position="26"/>
        <end position="213"/>
    </location>
</feature>
<dbReference type="RefSeq" id="WP_131839485.1">
    <property type="nucleotide sequence ID" value="NZ_SLWB01000008.1"/>
</dbReference>
<dbReference type="GO" id="GO:0016052">
    <property type="term" value="P:carbohydrate catabolic process"/>
    <property type="evidence" value="ECO:0007669"/>
    <property type="project" value="InterPro"/>
</dbReference>
<dbReference type="EMBL" id="SLWB01000008">
    <property type="protein sequence ID" value="TCN66801.1"/>
    <property type="molecule type" value="Genomic_DNA"/>
</dbReference>
<dbReference type="Gene3D" id="2.60.40.1190">
    <property type="match status" value="1"/>
</dbReference>
<comment type="caution">
    <text evidence="2">The sequence shown here is derived from an EMBL/GenBank/DDBJ whole genome shotgun (WGS) entry which is preliminary data.</text>
</comment>
<dbReference type="AlphaFoldDB" id="A0A4R2EEN4"/>
<protein>
    <submittedName>
        <fullName evidence="2">Cellulose/xylan binding protein with CBM9 domain</fullName>
    </submittedName>
</protein>
<keyword evidence="3" id="KW-1185">Reference proteome</keyword>
<evidence type="ECO:0000313" key="2">
    <source>
        <dbReference type="EMBL" id="TCN66801.1"/>
    </source>
</evidence>
<sequence length="214" mass="24830">MTIAKVLEKIEMPDLELVSQTLDWEISSFKIEQVNWEAFPYKPRVTLRIGYNEKELFLKYKVREQSVRAAVAENDGNVWEDSCVEMFVSLQGSMDYYNLELSCIGKRLLGYHKVGEEAVRADKSVLSSIRVLSSLGNKPFPEKHGETEWNITVAIPFKAFWKDRFAPVSGDKITGNFYKCGDKLTVPHFLSWKKIDFEKPNFHLPQFFSELEFE</sequence>
<dbReference type="GO" id="GO:0004553">
    <property type="term" value="F:hydrolase activity, hydrolyzing O-glycosyl compounds"/>
    <property type="evidence" value="ECO:0007669"/>
    <property type="project" value="InterPro"/>
</dbReference>
<dbReference type="InterPro" id="IPR010502">
    <property type="entry name" value="Carb-bd_dom_fam9"/>
</dbReference>
<dbReference type="GO" id="GO:0030246">
    <property type="term" value="F:carbohydrate binding"/>
    <property type="evidence" value="ECO:0007669"/>
    <property type="project" value="InterPro"/>
</dbReference>
<evidence type="ECO:0000313" key="3">
    <source>
        <dbReference type="Proteomes" id="UP000294830"/>
    </source>
</evidence>
<evidence type="ECO:0000259" key="1">
    <source>
        <dbReference type="Pfam" id="PF16011"/>
    </source>
</evidence>
<dbReference type="SUPFAM" id="SSF49344">
    <property type="entry name" value="CBD9-like"/>
    <property type="match status" value="1"/>
</dbReference>
<dbReference type="CDD" id="cd09620">
    <property type="entry name" value="CBM9_like_3"/>
    <property type="match status" value="1"/>
</dbReference>
<name>A0A4R2EEN4_9BACT</name>
<dbReference type="Pfam" id="PF16011">
    <property type="entry name" value="CBM9_2"/>
    <property type="match status" value="1"/>
</dbReference>